<sequence>MELPILPMELPIPIKFHWKHILNITDHYSHDFLETTKEEFRSYGLKAGPAKRLSKFVEDLNEQKLRAFSSYKSIEELKKVLKLMVKKLYVSNNSTQCLILEEMALTSDTICFSLVFEEIDDNDKALKQCMKDITLRLSNLETMQSNANEVTRCVFMTSILNASLAIVRRLTNEEKIYIACFCAYHTNKKKRTADQAFRSDDYDYLYGIVSTSTEWHFIIFATDGLYCTSKNEYRINLTKEALKEDLESIRKGVKKVIGIIVGLLKDRITVSDGPESKKWCCSFEHQWTANPNNFLKTYDHPLGLELDIYYPEYGFARGDSNNFIKQQARDQLEKELYEEN</sequence>
<gene>
    <name evidence="1" type="ORF">Glove_332g6</name>
</gene>
<dbReference type="AlphaFoldDB" id="A0A397HRM4"/>
<proteinExistence type="predicted"/>
<evidence type="ECO:0000313" key="2">
    <source>
        <dbReference type="Proteomes" id="UP000266861"/>
    </source>
</evidence>
<reference evidence="1 2" key="1">
    <citation type="submission" date="2018-08" db="EMBL/GenBank/DDBJ databases">
        <title>Genome and evolution of the arbuscular mycorrhizal fungus Diversispora epigaea (formerly Glomus versiforme) and its bacterial endosymbionts.</title>
        <authorList>
            <person name="Sun X."/>
            <person name="Fei Z."/>
            <person name="Harrison M."/>
        </authorList>
    </citation>
    <scope>NUCLEOTIDE SEQUENCE [LARGE SCALE GENOMIC DNA]</scope>
    <source>
        <strain evidence="1 2">IT104</strain>
    </source>
</reference>
<dbReference type="Proteomes" id="UP000266861">
    <property type="component" value="Unassembled WGS sequence"/>
</dbReference>
<comment type="caution">
    <text evidence="1">The sequence shown here is derived from an EMBL/GenBank/DDBJ whole genome shotgun (WGS) entry which is preliminary data.</text>
</comment>
<accession>A0A397HRM4</accession>
<dbReference type="EMBL" id="PQFF01000303">
    <property type="protein sequence ID" value="RHZ63160.1"/>
    <property type="molecule type" value="Genomic_DNA"/>
</dbReference>
<organism evidence="1 2">
    <name type="scientific">Diversispora epigaea</name>
    <dbReference type="NCBI Taxonomy" id="1348612"/>
    <lineage>
        <taxon>Eukaryota</taxon>
        <taxon>Fungi</taxon>
        <taxon>Fungi incertae sedis</taxon>
        <taxon>Mucoromycota</taxon>
        <taxon>Glomeromycotina</taxon>
        <taxon>Glomeromycetes</taxon>
        <taxon>Diversisporales</taxon>
        <taxon>Diversisporaceae</taxon>
        <taxon>Diversispora</taxon>
    </lineage>
</organism>
<evidence type="ECO:0000313" key="1">
    <source>
        <dbReference type="EMBL" id="RHZ63160.1"/>
    </source>
</evidence>
<keyword evidence="2" id="KW-1185">Reference proteome</keyword>
<protein>
    <submittedName>
        <fullName evidence="1">Uncharacterized protein</fullName>
    </submittedName>
</protein>
<name>A0A397HRM4_9GLOM</name>